<protein>
    <submittedName>
        <fullName evidence="9">Protein ndvB</fullName>
    </submittedName>
</protein>
<dbReference type="SUPFAM" id="SSF74650">
    <property type="entry name" value="Galactose mutarotase-like"/>
    <property type="match status" value="1"/>
</dbReference>
<keyword evidence="6" id="KW-0812">Transmembrane</keyword>
<dbReference type="GO" id="GO:0005975">
    <property type="term" value="P:carbohydrate metabolic process"/>
    <property type="evidence" value="ECO:0007669"/>
    <property type="project" value="InterPro"/>
</dbReference>
<keyword evidence="6" id="KW-0472">Membrane</keyword>
<comment type="subcellular location">
    <subcellularLocation>
        <location evidence="1">Membrane</location>
        <topology evidence="1">Multi-pass membrane protein</topology>
    </subcellularLocation>
</comment>
<reference evidence="9" key="1">
    <citation type="submission" date="2020-09" db="EMBL/GenBank/DDBJ databases">
        <authorList>
            <person name="Dalcin Martins P."/>
        </authorList>
    </citation>
    <scope>NUCLEOTIDE SEQUENCE</scope>
    <source>
        <strain evidence="9">MAG47</strain>
    </source>
</reference>
<evidence type="ECO:0000256" key="5">
    <source>
        <dbReference type="SAM" id="MobiDB-lite"/>
    </source>
</evidence>
<comment type="caution">
    <text evidence="9">The sequence shown here is derived from an EMBL/GenBank/DDBJ whole genome shotgun (WGS) entry which is preliminary data.</text>
</comment>
<feature type="transmembrane region" description="Helical" evidence="6">
    <location>
        <begin position="913"/>
        <end position="934"/>
    </location>
</feature>
<feature type="compositionally biased region" description="Low complexity" evidence="5">
    <location>
        <begin position="1"/>
        <end position="16"/>
    </location>
</feature>
<evidence type="ECO:0000256" key="2">
    <source>
        <dbReference type="ARBA" id="ARBA00022676"/>
    </source>
</evidence>
<dbReference type="Pfam" id="PF06165">
    <property type="entry name" value="GH94_b-supersand"/>
    <property type="match status" value="1"/>
</dbReference>
<feature type="domain" description="Glycoamylase-like" evidence="8">
    <location>
        <begin position="1323"/>
        <end position="1516"/>
    </location>
</feature>
<feature type="transmembrane region" description="Helical" evidence="6">
    <location>
        <begin position="838"/>
        <end position="855"/>
    </location>
</feature>
<dbReference type="Pfam" id="PF10091">
    <property type="entry name" value="Glycoamylase"/>
    <property type="match status" value="1"/>
</dbReference>
<dbReference type="PANTHER" id="PTHR43867:SF2">
    <property type="entry name" value="CELLULOSE SYNTHASE CATALYTIC SUBUNIT A [UDP-FORMING]"/>
    <property type="match status" value="1"/>
</dbReference>
<feature type="transmembrane region" description="Helical" evidence="6">
    <location>
        <begin position="862"/>
        <end position="881"/>
    </location>
</feature>
<dbReference type="GO" id="GO:0016758">
    <property type="term" value="F:hexosyltransferase activity"/>
    <property type="evidence" value="ECO:0007669"/>
    <property type="project" value="TreeGrafter"/>
</dbReference>
<keyword evidence="4 6" id="KW-1133">Transmembrane helix</keyword>
<dbReference type="CDD" id="cd11753">
    <property type="entry name" value="GH94N_ChvB_NdvB_2_like"/>
    <property type="match status" value="1"/>
</dbReference>
<dbReference type="InterPro" id="IPR011013">
    <property type="entry name" value="Gal_mutarotase_sf_dom"/>
</dbReference>
<feature type="region of interest" description="Disordered" evidence="5">
    <location>
        <begin position="1"/>
        <end position="44"/>
    </location>
</feature>
<keyword evidence="2" id="KW-0328">Glycosyltransferase</keyword>
<dbReference type="SMART" id="SM01068">
    <property type="entry name" value="CBM_X"/>
    <property type="match status" value="1"/>
</dbReference>
<feature type="non-terminal residue" evidence="9">
    <location>
        <position position="1797"/>
    </location>
</feature>
<reference evidence="9" key="2">
    <citation type="submission" date="2020-10" db="EMBL/GenBank/DDBJ databases">
        <title>Enrichment of novel Verrucomicrobia, Bacteroidetes and Krumholzibacteria in an oxygen-limited, methane- and iron-fed bioreactor inoculated with Bothnian Sea sediments.</title>
        <authorList>
            <person name="Martins P.D."/>
            <person name="de Jong A."/>
            <person name="Lenstra W.K."/>
            <person name="van Helmond N.A.G.M."/>
            <person name="Slomp C.P."/>
            <person name="Jetten M.S.M."/>
            <person name="Welte C.U."/>
            <person name="Rasigraf O."/>
        </authorList>
    </citation>
    <scope>NUCLEOTIDE SEQUENCE</scope>
    <source>
        <strain evidence="9">MAG47</strain>
    </source>
</reference>
<feature type="transmembrane region" description="Helical" evidence="6">
    <location>
        <begin position="955"/>
        <end position="977"/>
    </location>
</feature>
<evidence type="ECO:0000256" key="3">
    <source>
        <dbReference type="ARBA" id="ARBA00022679"/>
    </source>
</evidence>
<evidence type="ECO:0000259" key="7">
    <source>
        <dbReference type="Pfam" id="PF06165"/>
    </source>
</evidence>
<organism evidence="9 10">
    <name type="scientific">Brucella anthropi</name>
    <name type="common">Ochrobactrum anthropi</name>
    <dbReference type="NCBI Taxonomy" id="529"/>
    <lineage>
        <taxon>Bacteria</taxon>
        <taxon>Pseudomonadati</taxon>
        <taxon>Pseudomonadota</taxon>
        <taxon>Alphaproteobacteria</taxon>
        <taxon>Hyphomicrobiales</taxon>
        <taxon>Brucellaceae</taxon>
        <taxon>Brucella/Ochrobactrum group</taxon>
        <taxon>Brucella</taxon>
    </lineage>
</organism>
<feature type="domain" description="Glycosyl hydrolase 94 supersandwich" evidence="7">
    <location>
        <begin position="1569"/>
        <end position="1793"/>
    </location>
</feature>
<accession>A0A8I0N9T8</accession>
<dbReference type="InterPro" id="IPR037018">
    <property type="entry name" value="GH65_N"/>
</dbReference>
<feature type="transmembrane region" description="Helical" evidence="6">
    <location>
        <begin position="470"/>
        <end position="495"/>
    </location>
</feature>
<gene>
    <name evidence="9" type="ORF">IH622_20205</name>
</gene>
<name>A0A8I0N9T8_BRUAN</name>
<dbReference type="GO" id="GO:0005886">
    <property type="term" value="C:plasma membrane"/>
    <property type="evidence" value="ECO:0007669"/>
    <property type="project" value="TreeGrafter"/>
</dbReference>
<dbReference type="Proteomes" id="UP000642265">
    <property type="component" value="Unassembled WGS sequence"/>
</dbReference>
<dbReference type="EMBL" id="JACZKO010000050">
    <property type="protein sequence ID" value="MBE0563123.1"/>
    <property type="molecule type" value="Genomic_DNA"/>
</dbReference>
<evidence type="ECO:0000256" key="1">
    <source>
        <dbReference type="ARBA" id="ARBA00004141"/>
    </source>
</evidence>
<evidence type="ECO:0000256" key="6">
    <source>
        <dbReference type="SAM" id="Phobius"/>
    </source>
</evidence>
<keyword evidence="3" id="KW-0808">Transferase</keyword>
<feature type="transmembrane region" description="Helical" evidence="6">
    <location>
        <begin position="434"/>
        <end position="458"/>
    </location>
</feature>
<evidence type="ECO:0000259" key="8">
    <source>
        <dbReference type="Pfam" id="PF10091"/>
    </source>
</evidence>
<feature type="transmembrane region" description="Helical" evidence="6">
    <location>
        <begin position="983"/>
        <end position="1004"/>
    </location>
</feature>
<dbReference type="InterPro" id="IPR019282">
    <property type="entry name" value="Glycoamylase-like_cons_dom"/>
</dbReference>
<dbReference type="InterPro" id="IPR010383">
    <property type="entry name" value="Glyco_hydrolase_94_b-supersand"/>
</dbReference>
<dbReference type="InterPro" id="IPR037820">
    <property type="entry name" value="GH94N_NdvB"/>
</dbReference>
<dbReference type="PANTHER" id="PTHR43867">
    <property type="entry name" value="CELLULOSE SYNTHASE CATALYTIC SUBUNIT A [UDP-FORMING]"/>
    <property type="match status" value="1"/>
</dbReference>
<dbReference type="Gene3D" id="1.50.10.140">
    <property type="match status" value="1"/>
</dbReference>
<dbReference type="GO" id="GO:0030246">
    <property type="term" value="F:carbohydrate binding"/>
    <property type="evidence" value="ECO:0007669"/>
    <property type="project" value="InterPro"/>
</dbReference>
<evidence type="ECO:0000313" key="10">
    <source>
        <dbReference type="Proteomes" id="UP000642265"/>
    </source>
</evidence>
<sequence>MPELSSSLSNSTSTENKSPMQKPSMEPKSSEPDASGRIPPEQPSPIRALYKTEEELGALAAAVARGEDIPLPGYIAFPFDQRLSENGKLILHAYRASDAASRAGETITPAAQWLLDNHYQIDKNVQQARRDLPRRFIRQLPLYKAPVEKYEGMPRIFALAWLYVAHTDSNFSLKTLTAIVKGFQTVEPLKIGELWALPSAVRYFLIENARRLALRVDRARIMRNLANTAADRIVVATDGAELDSVLAQYADAARDSTFATHLLYRLRSSSTDTTAAASWLERILEQEGSNPEDAIVEEHARQSTGGVTMGNVIRSLKSIDDVDWETWFETVNEVDAILRDHSDFELLDFRSRNAYRVTIEKLARYSDMSEIDITWAALKLAEDGHRAEKAGHPEAEGKGAIAYYLSGEGRKELEKVCGYKAPFGVKALRFYRGLGLWGLFIPTAIFTILILLLVNYCMIRAGLSTDLRTLFTLLAIFPAMDASYSLFNALVPWFVQPTRLIGFEYKEGLPEEARTLVAVPTFITSRDSIDEQIRNLEVHYLTNPRGEIYFALVSDWTDAKQEITPADMEIYEYAREEIAKLNEHYTGDDQPRFFLMHRRRLFNEKQNCWMGWERKRGKLHELNLLLRGDQDTSFFPPDERLPKEIKYVMTLDADTRLTPESVTHLAGKLSHPLNRPIIDEKTGKVVRGYGILQPRVTPSLTTGDEASFLQRVFSVNRGIDPYVFAVSDTYQDLLGEGTFTGKGLYDIDAFEAALKGRVPENTLLSHDLLEGGYSRAALVSDVEVVEDYPTGYNVDVSRHHRWARGDWQLLPWLFSTSRGVSHITRWKMVDNLRRSLNPILWLIAAVVGWSVLPIGPAAVWQGFLILSMFVAPTFGIVTNLIPSNMDYSLKGHAQSVLTDIALGTADVALRTTFIAHSAFLMADAIVRTVYRLFVSHRNLLEWRTAAQARTSPDTLLFYFQLMWPAIAIAGLAIFIPLAAQSHAAMIAAPFAVIWFASPLIAWLVSRSAKPQDTLEVLSSDKSDLRRYARRTWRYFAEFANEENHHLPPDNFQEDPAPIVAQRTSPTNIGVYLLSVVAARDFGWIGFGETLDRVQATVDTLEKMEKYQGHLYNWYETNTLTPMRPLYVSAVDSGNLAGHLVTLSSALEEWAEAPSVYMQGDLDGILDVNDILEETIARIPDDRRILRPLRRRLEERIANFRRAVISIKDEPETASFRTINLSLFATDIVRLMDELDGEIETPASAEAVEWARILVDTCKAHTEDSIGEHDTDALRERLRYLATRSRQLAFDMQFGFLERKERRLLSIGFRVQENELDESCYDLLASEARLASLFAIAKGDVPVEHWFKLGRLLVPVGWKGALLSWSGSMFEYLMPLLVMPTYENTLLHQTCEAAVTSQIDYGKKHGVPWGISECGYNAIDVHHNYQYRAFGVPGLGLKRGLAEDLVIAPYASVMALMVAPGKACQNLERLTAEGFAGKYGFYEAIDYTPSRLPPGQTKVIVHSFMAHHQGMSFLSLAYLLLDRPMQQRFEAEPLFQATLLLLQEKIPKATTFFAHTSELAEQQTAGGTQETPLRVFKSPDSAHPEVHLLSNSRYHVMITAAGGGYSRWQDLAITRWREDSTCDNWGTFCYIRDLTSGRFWSTTHQPTLKRGKNFEAVFSEGRAEFRSQYDDIDAYTEIVVSSDDDVELRRVTISNRSRRSREIDVTSYAEVVLATPIADALHPAFSNLFVQTEILPEKRAILCTRRPRSEGEQAPWMLHLMAIHEVEVGEMSYETDRLQFIGRSNSVANPRAMAGDPG</sequence>
<evidence type="ECO:0000256" key="4">
    <source>
        <dbReference type="ARBA" id="ARBA00022989"/>
    </source>
</evidence>
<dbReference type="Gene3D" id="2.70.98.40">
    <property type="entry name" value="Glycoside hydrolase, family 65, N-terminal domain"/>
    <property type="match status" value="1"/>
</dbReference>
<proteinExistence type="predicted"/>
<dbReference type="InterPro" id="IPR050321">
    <property type="entry name" value="Glycosyltr_2/OpgH_subfam"/>
</dbReference>
<evidence type="ECO:0000313" key="9">
    <source>
        <dbReference type="EMBL" id="MBE0563123.1"/>
    </source>
</evidence>